<keyword evidence="12" id="KW-1185">Reference proteome</keyword>
<dbReference type="KEGG" id="tva:4775459"/>
<dbReference type="GO" id="GO:0005737">
    <property type="term" value="C:cytoplasm"/>
    <property type="evidence" value="ECO:0000318"/>
    <property type="project" value="GO_Central"/>
</dbReference>
<feature type="compositionally biased region" description="Pro residues" evidence="9">
    <location>
        <begin position="520"/>
        <end position="561"/>
    </location>
</feature>
<keyword evidence="4" id="KW-0378">Hydrolase</keyword>
<dbReference type="eggNOG" id="KOG2556">
    <property type="taxonomic scope" value="Eukaryota"/>
</dbReference>
<sequence length="674" mass="75459">MILFLISISIHNCTHDQFMKNIPRYSAKAYSKRSLKSPTWENIRITFDYRYMDKTIDDGKTCYSSSSCSSEDVLTDAKINVVKQTMENVRNFLQRLLKVIPNTKPIDVQNFGGDTNYRLPYRVTNTDLYMGIMVRTYGVNGIVAEAGSNVHDDIYSRPLAGIVLINARKIPASAQDENSNDNEFFYVCIHEIFHALGIEGGQFYNYHPYESTTRHNQITCSFTKYGRYFNFLVTPYAHNFAVKQFGVETFQGDDGSCPSGIEIEDACGGGTAGSHLEGRVYMTELMTGQTIQTESGSFNRLTDASMAILQDTGNYKVDWRMGQPLVWGHPESIDGNPIKDFALGPPQRVFPELYIWNGNQRDTLPYTGFDFKFWGPAKHVGPPSCPGHSYCDAKSFYNPNNYITISDSAVFDYMKFIYPNNVCPRGEAAIPSTYYGLQCSTYQCNGYESFTYDVKKERGYYRLTCDKSNVGQRLNAAIDRYHPRTIWCPDPERFCRTMKLYEMHFRNDPFLNYTKQLVDVPPPATPTPTPQTPTPNTPTPQTPTPKTPTPHTPTPKTPTPNLPTQKTQIESSVSTVTEEPDPTIKSEIESGSPEKGNPAVEEEDTKSSDKGGDNNASSGKIFGGLSKKNWIIIGAAAGGALLLIIIIVSVIAVKKHKASQSDSDDEILHTDFLV</sequence>
<dbReference type="PANTHER" id="PTHR10942">
    <property type="entry name" value="LEISHMANOLYSIN-LIKE PEPTIDASE"/>
    <property type="match status" value="1"/>
</dbReference>
<evidence type="ECO:0000256" key="7">
    <source>
        <dbReference type="PIRSR" id="PIRSR601577-1"/>
    </source>
</evidence>
<dbReference type="Gene3D" id="3.90.132.10">
    <property type="entry name" value="Leishmanolysin , domain 2"/>
    <property type="match status" value="1"/>
</dbReference>
<feature type="binding site" evidence="8">
    <location>
        <position position="190"/>
    </location>
    <ligand>
        <name>Zn(2+)</name>
        <dbReference type="ChEBI" id="CHEBI:29105"/>
        <note>catalytic</note>
    </ligand>
</feature>
<feature type="binding site" evidence="8">
    <location>
        <position position="194"/>
    </location>
    <ligand>
        <name>Zn(2+)</name>
        <dbReference type="ChEBI" id="CHEBI:29105"/>
        <note>catalytic</note>
    </ligand>
</feature>
<dbReference type="Gene3D" id="3.10.170.20">
    <property type="match status" value="1"/>
</dbReference>
<comment type="cofactor">
    <cofactor evidence="8">
        <name>Zn(2+)</name>
        <dbReference type="ChEBI" id="CHEBI:29105"/>
    </cofactor>
    <text evidence="8">Binds 1 zinc ion per subunit.</text>
</comment>
<dbReference type="GO" id="GO:0016020">
    <property type="term" value="C:membrane"/>
    <property type="evidence" value="ECO:0007669"/>
    <property type="project" value="InterPro"/>
</dbReference>
<feature type="region of interest" description="Disordered" evidence="9">
    <location>
        <begin position="516"/>
        <end position="616"/>
    </location>
</feature>
<dbReference type="PANTHER" id="PTHR10942:SF0">
    <property type="entry name" value="LEISHMANOLYSIN-LIKE PEPTIDASE"/>
    <property type="match status" value="1"/>
</dbReference>
<feature type="compositionally biased region" description="Polar residues" evidence="9">
    <location>
        <begin position="568"/>
        <end position="577"/>
    </location>
</feature>
<feature type="transmembrane region" description="Helical" evidence="10">
    <location>
        <begin position="630"/>
        <end position="653"/>
    </location>
</feature>
<dbReference type="GO" id="GO:0046872">
    <property type="term" value="F:metal ion binding"/>
    <property type="evidence" value="ECO:0007669"/>
    <property type="project" value="UniProtKB-KW"/>
</dbReference>
<dbReference type="FunFam" id="3.90.132.10:FF:000003">
    <property type="entry name" value="GP63-like"/>
    <property type="match status" value="1"/>
</dbReference>
<dbReference type="GO" id="GO:0007155">
    <property type="term" value="P:cell adhesion"/>
    <property type="evidence" value="ECO:0007669"/>
    <property type="project" value="InterPro"/>
</dbReference>
<dbReference type="SUPFAM" id="SSF55486">
    <property type="entry name" value="Metalloproteases ('zincins'), catalytic domain"/>
    <property type="match status" value="1"/>
</dbReference>
<accession>A2DQ24</accession>
<protein>
    <submittedName>
        <fullName evidence="11">GP63-like</fullName>
    </submittedName>
</protein>
<dbReference type="RefSeq" id="XP_001329586.1">
    <property type="nucleotide sequence ID" value="XM_001329551.1"/>
</dbReference>
<evidence type="ECO:0000256" key="1">
    <source>
        <dbReference type="ARBA" id="ARBA00005860"/>
    </source>
</evidence>
<dbReference type="Proteomes" id="UP000001542">
    <property type="component" value="Unassembled WGS sequence"/>
</dbReference>
<dbReference type="AlphaFoldDB" id="A2DQ24"/>
<dbReference type="FunFam" id="3.10.170.20:FF:000003">
    <property type="entry name" value="GP63-like"/>
    <property type="match status" value="1"/>
</dbReference>
<evidence type="ECO:0000256" key="6">
    <source>
        <dbReference type="ARBA" id="ARBA00023049"/>
    </source>
</evidence>
<reference evidence="11" key="2">
    <citation type="journal article" date="2007" name="Science">
        <title>Draft genome sequence of the sexually transmitted pathogen Trichomonas vaginalis.</title>
        <authorList>
            <person name="Carlton J.M."/>
            <person name="Hirt R.P."/>
            <person name="Silva J.C."/>
            <person name="Delcher A.L."/>
            <person name="Schatz M."/>
            <person name="Zhao Q."/>
            <person name="Wortman J.R."/>
            <person name="Bidwell S.L."/>
            <person name="Alsmark U.C.M."/>
            <person name="Besteiro S."/>
            <person name="Sicheritz-Ponten T."/>
            <person name="Noel C.J."/>
            <person name="Dacks J.B."/>
            <person name="Foster P.G."/>
            <person name="Simillion C."/>
            <person name="Van de Peer Y."/>
            <person name="Miranda-Saavedra D."/>
            <person name="Barton G.J."/>
            <person name="Westrop G.D."/>
            <person name="Mueller S."/>
            <person name="Dessi D."/>
            <person name="Fiori P.L."/>
            <person name="Ren Q."/>
            <person name="Paulsen I."/>
            <person name="Zhang H."/>
            <person name="Bastida-Corcuera F.D."/>
            <person name="Simoes-Barbosa A."/>
            <person name="Brown M.T."/>
            <person name="Hayes R.D."/>
            <person name="Mukherjee M."/>
            <person name="Okumura C.Y."/>
            <person name="Schneider R."/>
            <person name="Smith A.J."/>
            <person name="Vanacova S."/>
            <person name="Villalvazo M."/>
            <person name="Haas B.J."/>
            <person name="Pertea M."/>
            <person name="Feldblyum T.V."/>
            <person name="Utterback T.R."/>
            <person name="Shu C.L."/>
            <person name="Osoegawa K."/>
            <person name="de Jong P.J."/>
            <person name="Hrdy I."/>
            <person name="Horvathova L."/>
            <person name="Zubacova Z."/>
            <person name="Dolezal P."/>
            <person name="Malik S.B."/>
            <person name="Logsdon J.M. Jr."/>
            <person name="Henze K."/>
            <person name="Gupta A."/>
            <person name="Wang C.C."/>
            <person name="Dunne R.L."/>
            <person name="Upcroft J.A."/>
            <person name="Upcroft P."/>
            <person name="White O."/>
            <person name="Salzberg S.L."/>
            <person name="Tang P."/>
            <person name="Chiu C.-H."/>
            <person name="Lee Y.-S."/>
            <person name="Embley T.M."/>
            <person name="Coombs G.H."/>
            <person name="Mottram J.C."/>
            <person name="Tachezy J."/>
            <person name="Fraser-Liggett C.M."/>
            <person name="Johnson P.J."/>
        </authorList>
    </citation>
    <scope>NUCLEOTIDE SEQUENCE [LARGE SCALE GENOMIC DNA]</scope>
    <source>
        <strain evidence="11">G3</strain>
    </source>
</reference>
<dbReference type="EMBL" id="DS113230">
    <property type="protein sequence ID" value="EAY17451.1"/>
    <property type="molecule type" value="Genomic_DNA"/>
</dbReference>
<keyword evidence="3 8" id="KW-0479">Metal-binding</keyword>
<keyword evidence="10" id="KW-0472">Membrane</keyword>
<reference evidence="11" key="1">
    <citation type="submission" date="2006-10" db="EMBL/GenBank/DDBJ databases">
        <authorList>
            <person name="Amadeo P."/>
            <person name="Zhao Q."/>
            <person name="Wortman J."/>
            <person name="Fraser-Liggett C."/>
            <person name="Carlton J."/>
        </authorList>
    </citation>
    <scope>NUCLEOTIDE SEQUENCE</scope>
    <source>
        <strain evidence="11">G3</strain>
    </source>
</reference>
<evidence type="ECO:0000313" key="12">
    <source>
        <dbReference type="Proteomes" id="UP000001542"/>
    </source>
</evidence>
<evidence type="ECO:0000256" key="5">
    <source>
        <dbReference type="ARBA" id="ARBA00022833"/>
    </source>
</evidence>
<keyword evidence="10" id="KW-1133">Transmembrane helix</keyword>
<dbReference type="InParanoid" id="A2DQ24"/>
<evidence type="ECO:0000256" key="2">
    <source>
        <dbReference type="ARBA" id="ARBA00022670"/>
    </source>
</evidence>
<dbReference type="GO" id="GO:0004222">
    <property type="term" value="F:metalloendopeptidase activity"/>
    <property type="evidence" value="ECO:0007669"/>
    <property type="project" value="InterPro"/>
</dbReference>
<name>A2DQ24_TRIV3</name>
<evidence type="ECO:0000256" key="4">
    <source>
        <dbReference type="ARBA" id="ARBA00022801"/>
    </source>
</evidence>
<dbReference type="VEuPathDB" id="TrichDB:TVAGG3_0384890"/>
<proteinExistence type="inferred from homology"/>
<dbReference type="InterPro" id="IPR001577">
    <property type="entry name" value="Peptidase_M8"/>
</dbReference>
<gene>
    <name evidence="11" type="ORF">TVAG_493930</name>
</gene>
<dbReference type="GO" id="GO:0008233">
    <property type="term" value="F:peptidase activity"/>
    <property type="evidence" value="ECO:0000318"/>
    <property type="project" value="GO_Central"/>
</dbReference>
<dbReference type="SMR" id="A2DQ24"/>
<keyword evidence="5 8" id="KW-0862">Zinc</keyword>
<evidence type="ECO:0000313" key="11">
    <source>
        <dbReference type="EMBL" id="EAY17451.1"/>
    </source>
</evidence>
<evidence type="ECO:0000256" key="8">
    <source>
        <dbReference type="PIRSR" id="PIRSR601577-2"/>
    </source>
</evidence>
<comment type="similarity">
    <text evidence="1">Belongs to the peptidase M8 family.</text>
</comment>
<evidence type="ECO:0000256" key="10">
    <source>
        <dbReference type="SAM" id="Phobius"/>
    </source>
</evidence>
<organism evidence="11 12">
    <name type="scientific">Trichomonas vaginalis (strain ATCC PRA-98 / G3)</name>
    <dbReference type="NCBI Taxonomy" id="412133"/>
    <lineage>
        <taxon>Eukaryota</taxon>
        <taxon>Metamonada</taxon>
        <taxon>Parabasalia</taxon>
        <taxon>Trichomonadida</taxon>
        <taxon>Trichomonadidae</taxon>
        <taxon>Trichomonas</taxon>
    </lineage>
</organism>
<dbReference type="GO" id="GO:0006508">
    <property type="term" value="P:proteolysis"/>
    <property type="evidence" value="ECO:0007669"/>
    <property type="project" value="UniProtKB-KW"/>
</dbReference>
<keyword evidence="10" id="KW-0812">Transmembrane</keyword>
<evidence type="ECO:0000256" key="3">
    <source>
        <dbReference type="ARBA" id="ARBA00022723"/>
    </source>
</evidence>
<feature type="active site" evidence="7">
    <location>
        <position position="191"/>
    </location>
</feature>
<evidence type="ECO:0000256" key="9">
    <source>
        <dbReference type="SAM" id="MobiDB-lite"/>
    </source>
</evidence>
<keyword evidence="2" id="KW-0645">Protease</keyword>
<keyword evidence="6 8" id="KW-0482">Metalloprotease</keyword>
<dbReference type="VEuPathDB" id="TrichDB:TVAG_493930"/>
<feature type="binding site" evidence="8">
    <location>
        <position position="275"/>
    </location>
    <ligand>
        <name>Zn(2+)</name>
        <dbReference type="ChEBI" id="CHEBI:29105"/>
        <note>catalytic</note>
    </ligand>
</feature>
<dbReference type="Pfam" id="PF01457">
    <property type="entry name" value="Peptidase_M8"/>
    <property type="match status" value="1"/>
</dbReference>